<dbReference type="InterPro" id="IPR020823">
    <property type="entry name" value="Cell_div_FtsA"/>
</dbReference>
<evidence type="ECO:0000313" key="8">
    <source>
        <dbReference type="EMBL" id="PIS39546.1"/>
    </source>
</evidence>
<evidence type="ECO:0000313" key="9">
    <source>
        <dbReference type="Proteomes" id="UP000230088"/>
    </source>
</evidence>
<name>A0A2H0YMA4_9BACT</name>
<comment type="similarity">
    <text evidence="5 6">Belongs to the FtsA/MreB family.</text>
</comment>
<evidence type="ECO:0000256" key="2">
    <source>
        <dbReference type="ARBA" id="ARBA00022618"/>
    </source>
</evidence>
<dbReference type="GO" id="GO:0032153">
    <property type="term" value="C:cell division site"/>
    <property type="evidence" value="ECO:0007669"/>
    <property type="project" value="UniProtKB-UniRule"/>
</dbReference>
<keyword evidence="4 5" id="KW-0131">Cell cycle</keyword>
<dbReference type="SUPFAM" id="SSF53067">
    <property type="entry name" value="Actin-like ATPase domain"/>
    <property type="match status" value="2"/>
</dbReference>
<dbReference type="GO" id="GO:0009898">
    <property type="term" value="C:cytoplasmic side of plasma membrane"/>
    <property type="evidence" value="ECO:0007669"/>
    <property type="project" value="UniProtKB-UniRule"/>
</dbReference>
<dbReference type="Pfam" id="PF14450">
    <property type="entry name" value="FtsA"/>
    <property type="match status" value="1"/>
</dbReference>
<dbReference type="InterPro" id="IPR050696">
    <property type="entry name" value="FtsA/MreB"/>
</dbReference>
<keyword evidence="1 5" id="KW-1003">Cell membrane</keyword>
<proteinExistence type="inferred from homology"/>
<dbReference type="Gene3D" id="3.30.420.40">
    <property type="match status" value="2"/>
</dbReference>
<reference evidence="9" key="1">
    <citation type="submission" date="2017-09" db="EMBL/GenBank/DDBJ databases">
        <title>Depth-based differentiation of microbial function through sediment-hosted aquifers and enrichment of novel symbionts in the deep terrestrial subsurface.</title>
        <authorList>
            <person name="Probst A.J."/>
            <person name="Ladd B."/>
            <person name="Jarett J.K."/>
            <person name="Geller-Mcgrath D.E."/>
            <person name="Sieber C.M.K."/>
            <person name="Emerson J.B."/>
            <person name="Anantharaman K."/>
            <person name="Thomas B.C."/>
            <person name="Malmstrom R."/>
            <person name="Stieglmeier M."/>
            <person name="Klingl A."/>
            <person name="Woyke T."/>
            <person name="Ryan C.M."/>
            <person name="Banfield J.F."/>
        </authorList>
    </citation>
    <scope>NUCLEOTIDE SEQUENCE [LARGE SCALE GENOMIC DNA]</scope>
</reference>
<keyword evidence="3 5" id="KW-0472">Membrane</keyword>
<dbReference type="PIRSF" id="PIRSF003101">
    <property type="entry name" value="FtsA"/>
    <property type="match status" value="1"/>
</dbReference>
<dbReference type="SMART" id="SM00842">
    <property type="entry name" value="FtsA"/>
    <property type="match status" value="1"/>
</dbReference>
<dbReference type="NCBIfam" id="TIGR01174">
    <property type="entry name" value="ftsA"/>
    <property type="match status" value="1"/>
</dbReference>
<comment type="subunit">
    <text evidence="5">Self-interacts. Interacts with FtsZ.</text>
</comment>
<comment type="subcellular location">
    <subcellularLocation>
        <location evidence="5">Cell membrane</location>
        <topology evidence="5">Peripheral membrane protein</topology>
        <orientation evidence="5">Cytoplasmic side</orientation>
    </subcellularLocation>
    <text evidence="5">Localizes to the Z ring in an FtsZ-dependent manner. Targeted to the membrane through a conserved C-terminal amphipathic helix.</text>
</comment>
<dbReference type="InterPro" id="IPR003494">
    <property type="entry name" value="SHS2_FtsA"/>
</dbReference>
<dbReference type="EMBL" id="PEYD01000025">
    <property type="protein sequence ID" value="PIS39546.1"/>
    <property type="molecule type" value="Genomic_DNA"/>
</dbReference>
<gene>
    <name evidence="5 8" type="primary">ftsA</name>
    <name evidence="8" type="ORF">COT33_01330</name>
</gene>
<dbReference type="AlphaFoldDB" id="A0A2H0YMA4"/>
<dbReference type="PANTHER" id="PTHR32432:SF4">
    <property type="entry name" value="CELL DIVISION PROTEIN FTSA"/>
    <property type="match status" value="1"/>
</dbReference>
<evidence type="ECO:0000256" key="4">
    <source>
        <dbReference type="ARBA" id="ARBA00023306"/>
    </source>
</evidence>
<dbReference type="HAMAP" id="MF_02033">
    <property type="entry name" value="FtsA"/>
    <property type="match status" value="1"/>
</dbReference>
<feature type="domain" description="SHS2" evidence="7">
    <location>
        <begin position="31"/>
        <end position="220"/>
    </location>
</feature>
<sequence>MRNPKRKPKRWKRKKTITLRFEFFMSKQSIITGLDIGSGTIKILSAFKKKGEENFEVLSESQEVSSGIRRGVVIDVDKVAEIINSLANKVSQDCGQKIKEVYANIGGSHLFCNTSRGLVSVSRADQKISEEDINRVLQAAQTLSLPPNKEVLEIFPKDFIVEGEKGIKDPLGMEGVRLEVDALVVCGFSPYLKNSNQALLNSGLQILDLLPAPIASAKAVLTPREKELGVLLLDIGAGTTSLAVFEEGNLIDLAVFPVGSGNITNDIAICLKTDMDTAEKIKIEFGTCILEKKTKKRSPKNELMRIESLSSGEPILFSKKILLQIIEARIGEILKEVQKELKKIGKTNLLPAGVVLTGGGAKLPKIRDFCKRELKLSCRIGKARGFSPEINDPALSSVCGLISEGFDSGEERDISLSGAGIFAKIKRAFKIFIP</sequence>
<organism evidence="8 9">
    <name type="scientific">Candidatus Nealsonbacteria bacterium CG08_land_8_20_14_0_20_38_20</name>
    <dbReference type="NCBI Taxonomy" id="1974705"/>
    <lineage>
        <taxon>Bacteria</taxon>
        <taxon>Candidatus Nealsoniibacteriota</taxon>
    </lineage>
</organism>
<evidence type="ECO:0000259" key="7">
    <source>
        <dbReference type="SMART" id="SM00842"/>
    </source>
</evidence>
<evidence type="ECO:0000256" key="3">
    <source>
        <dbReference type="ARBA" id="ARBA00023136"/>
    </source>
</evidence>
<comment type="function">
    <text evidence="5 6">Cell division protein that is involved in the assembly of the Z ring. May serve as a membrane anchor for the Z ring.</text>
</comment>
<evidence type="ECO:0000256" key="6">
    <source>
        <dbReference type="PIRNR" id="PIRNR003101"/>
    </source>
</evidence>
<dbReference type="CDD" id="cd24048">
    <property type="entry name" value="ASKHA_NBD_FtsA"/>
    <property type="match status" value="1"/>
</dbReference>
<dbReference type="Pfam" id="PF02491">
    <property type="entry name" value="SHS2_FTSA"/>
    <property type="match status" value="1"/>
</dbReference>
<comment type="caution">
    <text evidence="8">The sequence shown here is derived from an EMBL/GenBank/DDBJ whole genome shotgun (WGS) entry which is preliminary data.</text>
</comment>
<dbReference type="PANTHER" id="PTHR32432">
    <property type="entry name" value="CELL DIVISION PROTEIN FTSA-RELATED"/>
    <property type="match status" value="1"/>
</dbReference>
<evidence type="ECO:0000256" key="5">
    <source>
        <dbReference type="HAMAP-Rule" id="MF_02033"/>
    </source>
</evidence>
<dbReference type="GO" id="GO:0043093">
    <property type="term" value="P:FtsZ-dependent cytokinesis"/>
    <property type="evidence" value="ECO:0007669"/>
    <property type="project" value="UniProtKB-UniRule"/>
</dbReference>
<accession>A0A2H0YMA4</accession>
<dbReference type="Gene3D" id="3.30.1490.110">
    <property type="match status" value="1"/>
</dbReference>
<dbReference type="Proteomes" id="UP000230088">
    <property type="component" value="Unassembled WGS sequence"/>
</dbReference>
<dbReference type="InterPro" id="IPR043129">
    <property type="entry name" value="ATPase_NBD"/>
</dbReference>
<evidence type="ECO:0000256" key="1">
    <source>
        <dbReference type="ARBA" id="ARBA00022475"/>
    </source>
</evidence>
<protein>
    <recommendedName>
        <fullName evidence="5 6">Cell division protein FtsA</fullName>
    </recommendedName>
</protein>
<keyword evidence="2 5" id="KW-0132">Cell division</keyword>